<protein>
    <submittedName>
        <fullName evidence="1">Uncharacterized protein</fullName>
    </submittedName>
</protein>
<dbReference type="AlphaFoldDB" id="A0A0C9Z4K3"/>
<evidence type="ECO:0000313" key="1">
    <source>
        <dbReference type="EMBL" id="KIK23991.1"/>
    </source>
</evidence>
<organism evidence="1 2">
    <name type="scientific">Pisolithus microcarpus 441</name>
    <dbReference type="NCBI Taxonomy" id="765257"/>
    <lineage>
        <taxon>Eukaryota</taxon>
        <taxon>Fungi</taxon>
        <taxon>Dikarya</taxon>
        <taxon>Basidiomycota</taxon>
        <taxon>Agaricomycotina</taxon>
        <taxon>Agaricomycetes</taxon>
        <taxon>Agaricomycetidae</taxon>
        <taxon>Boletales</taxon>
        <taxon>Sclerodermatineae</taxon>
        <taxon>Pisolithaceae</taxon>
        <taxon>Pisolithus</taxon>
    </lineage>
</organism>
<name>A0A0C9Z4K3_9AGAM</name>
<sequence length="52" mass="5552">MRLTVVSIGRSRKALTPSAAKPPATDAIATLRPTTTTTLGGTESLRRRNPYV</sequence>
<reference evidence="2" key="2">
    <citation type="submission" date="2015-01" db="EMBL/GenBank/DDBJ databases">
        <title>Evolutionary Origins and Diversification of the Mycorrhizal Mutualists.</title>
        <authorList>
            <consortium name="DOE Joint Genome Institute"/>
            <consortium name="Mycorrhizal Genomics Consortium"/>
            <person name="Kohler A."/>
            <person name="Kuo A."/>
            <person name="Nagy L.G."/>
            <person name="Floudas D."/>
            <person name="Copeland A."/>
            <person name="Barry K.W."/>
            <person name="Cichocki N."/>
            <person name="Veneault-Fourrey C."/>
            <person name="LaButti K."/>
            <person name="Lindquist E.A."/>
            <person name="Lipzen A."/>
            <person name="Lundell T."/>
            <person name="Morin E."/>
            <person name="Murat C."/>
            <person name="Riley R."/>
            <person name="Ohm R."/>
            <person name="Sun H."/>
            <person name="Tunlid A."/>
            <person name="Henrissat B."/>
            <person name="Grigoriev I.V."/>
            <person name="Hibbett D.S."/>
            <person name="Martin F."/>
        </authorList>
    </citation>
    <scope>NUCLEOTIDE SEQUENCE [LARGE SCALE GENOMIC DNA]</scope>
    <source>
        <strain evidence="2">441</strain>
    </source>
</reference>
<proteinExistence type="predicted"/>
<accession>A0A0C9Z4K3</accession>
<keyword evidence="2" id="KW-1185">Reference proteome</keyword>
<dbReference type="EMBL" id="KN833721">
    <property type="protein sequence ID" value="KIK23991.1"/>
    <property type="molecule type" value="Genomic_DNA"/>
</dbReference>
<evidence type="ECO:0000313" key="2">
    <source>
        <dbReference type="Proteomes" id="UP000054018"/>
    </source>
</evidence>
<gene>
    <name evidence="1" type="ORF">PISMIDRAFT_678740</name>
</gene>
<dbReference type="HOGENOM" id="CLU_3088141_0_0_1"/>
<dbReference type="Proteomes" id="UP000054018">
    <property type="component" value="Unassembled WGS sequence"/>
</dbReference>
<reference evidence="1 2" key="1">
    <citation type="submission" date="2014-04" db="EMBL/GenBank/DDBJ databases">
        <authorList>
            <consortium name="DOE Joint Genome Institute"/>
            <person name="Kuo A."/>
            <person name="Kohler A."/>
            <person name="Costa M.D."/>
            <person name="Nagy L.G."/>
            <person name="Floudas D."/>
            <person name="Copeland A."/>
            <person name="Barry K.W."/>
            <person name="Cichocki N."/>
            <person name="Veneault-Fourrey C."/>
            <person name="LaButti K."/>
            <person name="Lindquist E.A."/>
            <person name="Lipzen A."/>
            <person name="Lundell T."/>
            <person name="Morin E."/>
            <person name="Murat C."/>
            <person name="Sun H."/>
            <person name="Tunlid A."/>
            <person name="Henrissat B."/>
            <person name="Grigoriev I.V."/>
            <person name="Hibbett D.S."/>
            <person name="Martin F."/>
            <person name="Nordberg H.P."/>
            <person name="Cantor M.N."/>
            <person name="Hua S.X."/>
        </authorList>
    </citation>
    <scope>NUCLEOTIDE SEQUENCE [LARGE SCALE GENOMIC DNA]</scope>
    <source>
        <strain evidence="1 2">441</strain>
    </source>
</reference>